<dbReference type="GO" id="GO:0005509">
    <property type="term" value="F:calcium ion binding"/>
    <property type="evidence" value="ECO:0007669"/>
    <property type="project" value="InterPro"/>
</dbReference>
<proteinExistence type="predicted"/>
<dbReference type="EMBL" id="CAJNOJ010000151">
    <property type="protein sequence ID" value="CAF1205871.1"/>
    <property type="molecule type" value="Genomic_DNA"/>
</dbReference>
<dbReference type="EMBL" id="CAJNOR010002284">
    <property type="protein sequence ID" value="CAF1272794.1"/>
    <property type="molecule type" value="Genomic_DNA"/>
</dbReference>
<feature type="domain" description="EF-hand" evidence="2">
    <location>
        <begin position="27"/>
        <end position="42"/>
    </location>
</feature>
<feature type="domain" description="EF-hand" evidence="2">
    <location>
        <begin position="48"/>
        <end position="65"/>
    </location>
</feature>
<dbReference type="AlphaFoldDB" id="A0A815BQL2"/>
<comment type="caution">
    <text evidence="4">The sequence shown here is derived from an EMBL/GenBank/DDBJ whole genome shotgun (WGS) entry which is preliminary data.</text>
</comment>
<evidence type="ECO:0000259" key="2">
    <source>
        <dbReference type="Pfam" id="PF13202"/>
    </source>
</evidence>
<evidence type="ECO:0000313" key="4">
    <source>
        <dbReference type="EMBL" id="CAF1272794.1"/>
    </source>
</evidence>
<evidence type="ECO:0000313" key="3">
    <source>
        <dbReference type="EMBL" id="CAF1205871.1"/>
    </source>
</evidence>
<accession>A0A815BQL2</accession>
<evidence type="ECO:0000256" key="1">
    <source>
        <dbReference type="ARBA" id="ARBA00022837"/>
    </source>
</evidence>
<keyword evidence="1" id="KW-0106">Calcium</keyword>
<dbReference type="Proteomes" id="UP000663852">
    <property type="component" value="Unassembled WGS sequence"/>
</dbReference>
<dbReference type="Gene3D" id="1.10.238.10">
    <property type="entry name" value="EF-hand"/>
    <property type="match status" value="1"/>
</dbReference>
<dbReference type="InterPro" id="IPR011992">
    <property type="entry name" value="EF-hand-dom_pair"/>
</dbReference>
<dbReference type="OrthoDB" id="293868at2759"/>
<dbReference type="InterPro" id="IPR002048">
    <property type="entry name" value="EF_hand_dom"/>
</dbReference>
<dbReference type="PROSITE" id="PS00018">
    <property type="entry name" value="EF_HAND_1"/>
    <property type="match status" value="2"/>
</dbReference>
<dbReference type="InterPro" id="IPR018247">
    <property type="entry name" value="EF_Hand_1_Ca_BS"/>
</dbReference>
<organism evidence="4 5">
    <name type="scientific">Adineta ricciae</name>
    <name type="common">Rotifer</name>
    <dbReference type="NCBI Taxonomy" id="249248"/>
    <lineage>
        <taxon>Eukaryota</taxon>
        <taxon>Metazoa</taxon>
        <taxon>Spiralia</taxon>
        <taxon>Gnathifera</taxon>
        <taxon>Rotifera</taxon>
        <taxon>Eurotatoria</taxon>
        <taxon>Bdelloidea</taxon>
        <taxon>Adinetida</taxon>
        <taxon>Adinetidae</taxon>
        <taxon>Adineta</taxon>
    </lineage>
</organism>
<evidence type="ECO:0000313" key="5">
    <source>
        <dbReference type="Proteomes" id="UP000663828"/>
    </source>
</evidence>
<dbReference type="SUPFAM" id="SSF47473">
    <property type="entry name" value="EF-hand"/>
    <property type="match status" value="1"/>
</dbReference>
<keyword evidence="5" id="KW-1185">Reference proteome</keyword>
<feature type="domain" description="EF-hand" evidence="2">
    <location>
        <begin position="2"/>
        <end position="17"/>
    </location>
</feature>
<protein>
    <recommendedName>
        <fullName evidence="2">EF-hand domain-containing protein</fullName>
    </recommendedName>
</protein>
<dbReference type="Pfam" id="PF13202">
    <property type="entry name" value="EF-hand_5"/>
    <property type="match status" value="3"/>
</dbReference>
<sequence length="77" mass="8771">MSAFDGNRDGYLDAAEIADANEVRFTDVNRDGALNFNEFARVENPNKFAMYDTNRDGLVDTPEYARGELNTEHRYGF</sequence>
<name>A0A815BQL2_ADIRI</name>
<dbReference type="Proteomes" id="UP000663828">
    <property type="component" value="Unassembled WGS sequence"/>
</dbReference>
<reference evidence="4" key="1">
    <citation type="submission" date="2021-02" db="EMBL/GenBank/DDBJ databases">
        <authorList>
            <person name="Nowell W R."/>
        </authorList>
    </citation>
    <scope>NUCLEOTIDE SEQUENCE</scope>
</reference>
<gene>
    <name evidence="3" type="ORF">EDS130_LOCUS25622</name>
    <name evidence="4" type="ORF">XAT740_LOCUS27388</name>
</gene>